<dbReference type="Gene3D" id="1.10.357.10">
    <property type="entry name" value="Tetracycline Repressor, domain 2"/>
    <property type="match status" value="1"/>
</dbReference>
<dbReference type="Pfam" id="PF00440">
    <property type="entry name" value="TetR_N"/>
    <property type="match status" value="1"/>
</dbReference>
<dbReference type="RefSeq" id="WP_204918643.1">
    <property type="nucleotide sequence ID" value="NZ_BAAAQP010000003.1"/>
</dbReference>
<evidence type="ECO:0000313" key="7">
    <source>
        <dbReference type="EMBL" id="MBM7799707.1"/>
    </source>
</evidence>
<dbReference type="PANTHER" id="PTHR30055">
    <property type="entry name" value="HTH-TYPE TRANSCRIPTIONAL REGULATOR RUTR"/>
    <property type="match status" value="1"/>
</dbReference>
<dbReference type="InterPro" id="IPR001647">
    <property type="entry name" value="HTH_TetR"/>
</dbReference>
<feature type="DNA-binding region" description="H-T-H motif" evidence="5">
    <location>
        <begin position="33"/>
        <end position="52"/>
    </location>
</feature>
<dbReference type="InterPro" id="IPR036271">
    <property type="entry name" value="Tet_transcr_reg_TetR-rel_C_sf"/>
</dbReference>
<dbReference type="PRINTS" id="PR00455">
    <property type="entry name" value="HTHTETR"/>
</dbReference>
<dbReference type="InterPro" id="IPR039538">
    <property type="entry name" value="BetI_C"/>
</dbReference>
<dbReference type="Pfam" id="PF13977">
    <property type="entry name" value="TetR_C_6"/>
    <property type="match status" value="1"/>
</dbReference>
<protein>
    <submittedName>
        <fullName evidence="7">AcrR family transcriptional regulator</fullName>
    </submittedName>
</protein>
<comment type="caution">
    <text evidence="7">The sequence shown here is derived from an EMBL/GenBank/DDBJ whole genome shotgun (WGS) entry which is preliminary data.</text>
</comment>
<dbReference type="InterPro" id="IPR050109">
    <property type="entry name" value="HTH-type_TetR-like_transc_reg"/>
</dbReference>
<dbReference type="PROSITE" id="PS01081">
    <property type="entry name" value="HTH_TETR_1"/>
    <property type="match status" value="1"/>
</dbReference>
<evidence type="ECO:0000256" key="3">
    <source>
        <dbReference type="ARBA" id="ARBA00023125"/>
    </source>
</evidence>
<dbReference type="InterPro" id="IPR023772">
    <property type="entry name" value="DNA-bd_HTH_TetR-type_CS"/>
</dbReference>
<keyword evidence="1" id="KW-0678">Repressor</keyword>
<name>A0ABS2RM83_9ACTN</name>
<evidence type="ECO:0000256" key="1">
    <source>
        <dbReference type="ARBA" id="ARBA00022491"/>
    </source>
</evidence>
<reference evidence="7 8" key="1">
    <citation type="submission" date="2021-01" db="EMBL/GenBank/DDBJ databases">
        <title>Sequencing the genomes of 1000 actinobacteria strains.</title>
        <authorList>
            <person name="Klenk H.-P."/>
        </authorList>
    </citation>
    <scope>NUCLEOTIDE SEQUENCE [LARGE SCALE GENOMIC DNA]</scope>
    <source>
        <strain evidence="7 8">DSM 18662</strain>
    </source>
</reference>
<dbReference type="PANTHER" id="PTHR30055:SF234">
    <property type="entry name" value="HTH-TYPE TRANSCRIPTIONAL REGULATOR BETI"/>
    <property type="match status" value="1"/>
</dbReference>
<evidence type="ECO:0000259" key="6">
    <source>
        <dbReference type="PROSITE" id="PS50977"/>
    </source>
</evidence>
<keyword evidence="4" id="KW-0804">Transcription</keyword>
<dbReference type="SUPFAM" id="SSF48498">
    <property type="entry name" value="Tetracyclin repressor-like, C-terminal domain"/>
    <property type="match status" value="1"/>
</dbReference>
<dbReference type="EMBL" id="JAFBCF010000001">
    <property type="protein sequence ID" value="MBM7799707.1"/>
    <property type="molecule type" value="Genomic_DNA"/>
</dbReference>
<gene>
    <name evidence="7" type="ORF">JOE57_002628</name>
</gene>
<accession>A0ABS2RM83</accession>
<evidence type="ECO:0000256" key="4">
    <source>
        <dbReference type="ARBA" id="ARBA00023163"/>
    </source>
</evidence>
<sequence length="204" mass="22288">MPKVSDEYRAERREQIIQAAMVCFERDGFHAASMDDVIAEVGLSAGAVYRYFPGKDAIVSGVVQYALGAVGRVLSEAADTDRAATPSGAVDVALEKLEELRFSHTVKPERIALFAWSEALRNEALHREVTIGLGQVRAAIQSLVLRWQQSGLVQPDADPQEIGLAFLAWIPGFFIQHHVAGIVQRDQFVRGVAGLLNPVRDPIA</sequence>
<evidence type="ECO:0000256" key="5">
    <source>
        <dbReference type="PROSITE-ProRule" id="PRU00335"/>
    </source>
</evidence>
<keyword evidence="2" id="KW-0805">Transcription regulation</keyword>
<evidence type="ECO:0000313" key="8">
    <source>
        <dbReference type="Proteomes" id="UP000704762"/>
    </source>
</evidence>
<dbReference type="Proteomes" id="UP000704762">
    <property type="component" value="Unassembled WGS sequence"/>
</dbReference>
<keyword evidence="3 5" id="KW-0238">DNA-binding</keyword>
<feature type="domain" description="HTH tetR-type" evidence="6">
    <location>
        <begin position="10"/>
        <end position="70"/>
    </location>
</feature>
<evidence type="ECO:0000256" key="2">
    <source>
        <dbReference type="ARBA" id="ARBA00023015"/>
    </source>
</evidence>
<dbReference type="PROSITE" id="PS50977">
    <property type="entry name" value="HTH_TETR_2"/>
    <property type="match status" value="1"/>
</dbReference>
<dbReference type="InterPro" id="IPR009057">
    <property type="entry name" value="Homeodomain-like_sf"/>
</dbReference>
<organism evidence="7 8">
    <name type="scientific">Microlunatus panaciterrae</name>
    <dbReference type="NCBI Taxonomy" id="400768"/>
    <lineage>
        <taxon>Bacteria</taxon>
        <taxon>Bacillati</taxon>
        <taxon>Actinomycetota</taxon>
        <taxon>Actinomycetes</taxon>
        <taxon>Propionibacteriales</taxon>
        <taxon>Propionibacteriaceae</taxon>
        <taxon>Microlunatus</taxon>
    </lineage>
</organism>
<keyword evidence="8" id="KW-1185">Reference proteome</keyword>
<dbReference type="SUPFAM" id="SSF46689">
    <property type="entry name" value="Homeodomain-like"/>
    <property type="match status" value="1"/>
</dbReference>
<proteinExistence type="predicted"/>